<proteinExistence type="predicted"/>
<sequence length="56" mass="6582">MRIRLEGNRAELTLGMIHLREMFTVTSVSRAYPDRARPHTYRLYVTILPRKIGRPA</sequence>
<dbReference type="STRING" id="46177.SAMN05660976_07043"/>
<name>A0A1H8EMZ1_9ACTN</name>
<evidence type="ECO:0000313" key="1">
    <source>
        <dbReference type="EMBL" id="SEN20879.1"/>
    </source>
</evidence>
<keyword evidence="2" id="KW-1185">Reference proteome</keyword>
<evidence type="ECO:0000313" key="2">
    <source>
        <dbReference type="Proteomes" id="UP000198953"/>
    </source>
</evidence>
<dbReference type="RefSeq" id="WP_177227629.1">
    <property type="nucleotide sequence ID" value="NZ_FOBF01000023.1"/>
</dbReference>
<reference evidence="1 2" key="1">
    <citation type="submission" date="2016-10" db="EMBL/GenBank/DDBJ databases">
        <authorList>
            <person name="de Groot N.N."/>
        </authorList>
    </citation>
    <scope>NUCLEOTIDE SEQUENCE [LARGE SCALE GENOMIC DNA]</scope>
    <source>
        <strain evidence="1 2">DSM 43357</strain>
    </source>
</reference>
<organism evidence="1 2">
    <name type="scientific">Nonomuraea pusilla</name>
    <dbReference type="NCBI Taxonomy" id="46177"/>
    <lineage>
        <taxon>Bacteria</taxon>
        <taxon>Bacillati</taxon>
        <taxon>Actinomycetota</taxon>
        <taxon>Actinomycetes</taxon>
        <taxon>Streptosporangiales</taxon>
        <taxon>Streptosporangiaceae</taxon>
        <taxon>Nonomuraea</taxon>
    </lineage>
</organism>
<protein>
    <submittedName>
        <fullName evidence="1">Uncharacterized protein</fullName>
    </submittedName>
</protein>
<accession>A0A1H8EMZ1</accession>
<dbReference type="AlphaFoldDB" id="A0A1H8EMZ1"/>
<gene>
    <name evidence="1" type="ORF">SAMN05660976_07043</name>
</gene>
<dbReference type="Proteomes" id="UP000198953">
    <property type="component" value="Unassembled WGS sequence"/>
</dbReference>
<dbReference type="EMBL" id="FOBF01000023">
    <property type="protein sequence ID" value="SEN20879.1"/>
    <property type="molecule type" value="Genomic_DNA"/>
</dbReference>